<evidence type="ECO:0000256" key="1">
    <source>
        <dbReference type="SAM" id="Phobius"/>
    </source>
</evidence>
<keyword evidence="3" id="KW-1185">Reference proteome</keyword>
<reference evidence="2 3" key="1">
    <citation type="submission" date="2017-06" db="EMBL/GenBank/DDBJ databases">
        <title>Azoarcus.</title>
        <authorList>
            <person name="Woo J.-H."/>
            <person name="Kim H.-S."/>
        </authorList>
    </citation>
    <scope>NUCLEOTIDE SEQUENCE [LARGE SCALE GENOMIC DNA]</scope>
    <source>
        <strain evidence="2 3">TSPY31</strain>
    </source>
</reference>
<evidence type="ECO:0000313" key="3">
    <source>
        <dbReference type="Proteomes" id="UP000244930"/>
    </source>
</evidence>
<keyword evidence="1" id="KW-1133">Transmembrane helix</keyword>
<dbReference type="RefSeq" id="WP_108950481.1">
    <property type="nucleotide sequence ID" value="NZ_CP022187.1"/>
</dbReference>
<organism evidence="2 3">
    <name type="scientific">Parazoarcus communis</name>
    <dbReference type="NCBI Taxonomy" id="41977"/>
    <lineage>
        <taxon>Bacteria</taxon>
        <taxon>Pseudomonadati</taxon>
        <taxon>Pseudomonadota</taxon>
        <taxon>Betaproteobacteria</taxon>
        <taxon>Rhodocyclales</taxon>
        <taxon>Zoogloeaceae</taxon>
        <taxon>Parazoarcus</taxon>
    </lineage>
</organism>
<feature type="transmembrane region" description="Helical" evidence="1">
    <location>
        <begin position="42"/>
        <end position="63"/>
    </location>
</feature>
<dbReference type="Proteomes" id="UP000244930">
    <property type="component" value="Chromosome"/>
</dbReference>
<protein>
    <submittedName>
        <fullName evidence="2">Uncharacterized protein</fullName>
    </submittedName>
</protein>
<feature type="transmembrane region" description="Helical" evidence="1">
    <location>
        <begin position="75"/>
        <end position="96"/>
    </location>
</feature>
<dbReference type="EMBL" id="CP022187">
    <property type="protein sequence ID" value="AWI76782.1"/>
    <property type="molecule type" value="Genomic_DNA"/>
</dbReference>
<feature type="transmembrane region" description="Helical" evidence="1">
    <location>
        <begin position="12"/>
        <end position="30"/>
    </location>
</feature>
<accession>A0A2U8GSY2</accession>
<keyword evidence="1" id="KW-0472">Membrane</keyword>
<name>A0A2U8GSY2_9RHOO</name>
<dbReference type="AlphaFoldDB" id="A0A2U8GSY2"/>
<gene>
    <name evidence="2" type="ORF">CEW83_17445</name>
</gene>
<keyword evidence="1" id="KW-0812">Transmembrane</keyword>
<sequence length="138" mass="15428">MPAILALPHIWKYLVAWFAMLLVSIANGVVRDLTYGTHMSALAAHQVSTACGMVLLGLVIRVVDRLAPPSCAREAVAIGLFWATLTIAFEFIFFHYVGAHSWAALLANYNVLEGRVWVFLLLWIAVAPYVFFRLRRPV</sequence>
<proteinExistence type="predicted"/>
<dbReference type="KEGG" id="acom:CEW83_17445"/>
<evidence type="ECO:0000313" key="2">
    <source>
        <dbReference type="EMBL" id="AWI76782.1"/>
    </source>
</evidence>
<feature type="transmembrane region" description="Helical" evidence="1">
    <location>
        <begin position="116"/>
        <end position="134"/>
    </location>
</feature>